<evidence type="ECO:0000256" key="14">
    <source>
        <dbReference type="ARBA" id="ARBA00049244"/>
    </source>
</evidence>
<evidence type="ECO:0000259" key="17">
    <source>
        <dbReference type="PROSITE" id="PS50994"/>
    </source>
</evidence>
<keyword evidence="6" id="KW-0378">Hydrolase</keyword>
<dbReference type="PROSITE" id="PS50994">
    <property type="entry name" value="INTEGRASE"/>
    <property type="match status" value="1"/>
</dbReference>
<reference evidence="18" key="1">
    <citation type="submission" date="2021-03" db="EMBL/GenBank/DDBJ databases">
        <title>Draft genome sequence of rust myrtle Austropuccinia psidii MF-1, a brazilian biotype.</title>
        <authorList>
            <person name="Quecine M.C."/>
            <person name="Pachon D.M.R."/>
            <person name="Bonatelli M.L."/>
            <person name="Correr F.H."/>
            <person name="Franceschini L.M."/>
            <person name="Leite T.F."/>
            <person name="Margarido G.R.A."/>
            <person name="Almeida C.A."/>
            <person name="Ferrarezi J.A."/>
            <person name="Labate C.A."/>
        </authorList>
    </citation>
    <scope>NUCLEOTIDE SEQUENCE</scope>
    <source>
        <strain evidence="18">MF-1</strain>
    </source>
</reference>
<keyword evidence="11" id="KW-0808">Transferase</keyword>
<dbReference type="GO" id="GO:0015074">
    <property type="term" value="P:DNA integration"/>
    <property type="evidence" value="ECO:0007669"/>
    <property type="project" value="UniProtKB-KW"/>
</dbReference>
<dbReference type="OrthoDB" id="3257332at2759"/>
<keyword evidence="1" id="KW-0815">Transposition</keyword>
<sequence>MSDPPELTPVYPWLKSPYHGWQISLNSEVRCPPNHLVERFGGACFHCGRTGHWRADCPHTSGFANPNSIVYPLKSRSEAPQAIIDCITQLQVRLRTNNAREFTSSTFAGSLSWMGVSFFPLLPYSPQENREVEWLNRMLGDMAQAMITQSSMPTRFWHYAYALACYIHNRIPNSQCADSSPYQELFGWHRQ</sequence>
<keyword evidence="10" id="KW-0695">RNA-directed DNA polymerase</keyword>
<evidence type="ECO:0000256" key="6">
    <source>
        <dbReference type="ARBA" id="ARBA00022801"/>
    </source>
</evidence>
<evidence type="ECO:0000313" key="18">
    <source>
        <dbReference type="EMBL" id="MBW0486339.1"/>
    </source>
</evidence>
<dbReference type="GO" id="GO:0003964">
    <property type="term" value="F:RNA-directed DNA polymerase activity"/>
    <property type="evidence" value="ECO:0007669"/>
    <property type="project" value="UniProtKB-KW"/>
</dbReference>
<dbReference type="Gene3D" id="4.10.60.10">
    <property type="entry name" value="Zinc finger, CCHC-type"/>
    <property type="match status" value="1"/>
</dbReference>
<evidence type="ECO:0000256" key="15">
    <source>
        <dbReference type="PROSITE-ProRule" id="PRU00047"/>
    </source>
</evidence>
<evidence type="ECO:0000313" key="19">
    <source>
        <dbReference type="Proteomes" id="UP000765509"/>
    </source>
</evidence>
<dbReference type="PANTHER" id="PTHR42648:SF11">
    <property type="entry name" value="TRANSPOSON TY4-P GAG-POL POLYPROTEIN"/>
    <property type="match status" value="1"/>
</dbReference>
<dbReference type="PROSITE" id="PS50158">
    <property type="entry name" value="ZF_CCHC"/>
    <property type="match status" value="1"/>
</dbReference>
<keyword evidence="8" id="KW-0694">RNA-binding</keyword>
<comment type="catalytic activity">
    <reaction evidence="13">
        <text>DNA(n) + a 2'-deoxyribonucleoside 5'-triphosphate = DNA(n+1) + diphosphate</text>
        <dbReference type="Rhea" id="RHEA:22508"/>
        <dbReference type="Rhea" id="RHEA-COMP:17339"/>
        <dbReference type="Rhea" id="RHEA-COMP:17340"/>
        <dbReference type="ChEBI" id="CHEBI:33019"/>
        <dbReference type="ChEBI" id="CHEBI:61560"/>
        <dbReference type="ChEBI" id="CHEBI:173112"/>
        <dbReference type="EC" id="2.7.7.49"/>
    </reaction>
</comment>
<dbReference type="Proteomes" id="UP000765509">
    <property type="component" value="Unassembled WGS sequence"/>
</dbReference>
<dbReference type="InterPro" id="IPR001878">
    <property type="entry name" value="Znf_CCHC"/>
</dbReference>
<keyword evidence="9" id="KW-0229">DNA integration</keyword>
<dbReference type="Gene3D" id="3.30.420.10">
    <property type="entry name" value="Ribonuclease H-like superfamily/Ribonuclease H"/>
    <property type="match status" value="1"/>
</dbReference>
<keyword evidence="15" id="KW-0863">Zinc-finger</keyword>
<evidence type="ECO:0000256" key="3">
    <source>
        <dbReference type="ARBA" id="ARBA00022722"/>
    </source>
</evidence>
<comment type="caution">
    <text evidence="18">The sequence shown here is derived from an EMBL/GenBank/DDBJ whole genome shotgun (WGS) entry which is preliminary data.</text>
</comment>
<proteinExistence type="predicted"/>
<keyword evidence="19" id="KW-1185">Reference proteome</keyword>
<organism evidence="18 19">
    <name type="scientific">Austropuccinia psidii MF-1</name>
    <dbReference type="NCBI Taxonomy" id="1389203"/>
    <lineage>
        <taxon>Eukaryota</taxon>
        <taxon>Fungi</taxon>
        <taxon>Dikarya</taxon>
        <taxon>Basidiomycota</taxon>
        <taxon>Pucciniomycotina</taxon>
        <taxon>Pucciniomycetes</taxon>
        <taxon>Pucciniales</taxon>
        <taxon>Sphaerophragmiaceae</taxon>
        <taxon>Austropuccinia</taxon>
    </lineage>
</organism>
<dbReference type="GO" id="GO:0005634">
    <property type="term" value="C:nucleus"/>
    <property type="evidence" value="ECO:0007669"/>
    <property type="project" value="UniProtKB-ARBA"/>
</dbReference>
<keyword evidence="11" id="KW-0239">DNA-directed DNA polymerase</keyword>
<evidence type="ECO:0000256" key="4">
    <source>
        <dbReference type="ARBA" id="ARBA00022723"/>
    </source>
</evidence>
<dbReference type="Pfam" id="PF00098">
    <property type="entry name" value="zf-CCHC"/>
    <property type="match status" value="1"/>
</dbReference>
<keyword evidence="7" id="KW-0460">Magnesium</keyword>
<keyword evidence="4" id="KW-0479">Metal-binding</keyword>
<feature type="domain" description="CCHC-type" evidence="16">
    <location>
        <begin position="44"/>
        <end position="58"/>
    </location>
</feature>
<evidence type="ECO:0008006" key="20">
    <source>
        <dbReference type="Google" id="ProtNLM"/>
    </source>
</evidence>
<evidence type="ECO:0000256" key="13">
    <source>
        <dbReference type="ARBA" id="ARBA00048173"/>
    </source>
</evidence>
<dbReference type="SUPFAM" id="SSF53098">
    <property type="entry name" value="Ribonuclease H-like"/>
    <property type="match status" value="1"/>
</dbReference>
<evidence type="ECO:0000256" key="12">
    <source>
        <dbReference type="ARBA" id="ARBA00023172"/>
    </source>
</evidence>
<dbReference type="InterPro" id="IPR039537">
    <property type="entry name" value="Retrotran_Ty1/copia-like"/>
</dbReference>
<dbReference type="InterPro" id="IPR036397">
    <property type="entry name" value="RNaseH_sf"/>
</dbReference>
<evidence type="ECO:0000256" key="11">
    <source>
        <dbReference type="ARBA" id="ARBA00022932"/>
    </source>
</evidence>
<dbReference type="EMBL" id="AVOT02008607">
    <property type="protein sequence ID" value="MBW0486339.1"/>
    <property type="molecule type" value="Genomic_DNA"/>
</dbReference>
<evidence type="ECO:0000256" key="8">
    <source>
        <dbReference type="ARBA" id="ARBA00022884"/>
    </source>
</evidence>
<keyword evidence="3" id="KW-0540">Nuclease</keyword>
<gene>
    <name evidence="18" type="ORF">O181_026054</name>
</gene>
<comment type="catalytic activity">
    <reaction evidence="14">
        <text>DNA(n) + a 2'-deoxyribonucleoside 5'-triphosphate = DNA(n+1) + diphosphate</text>
        <dbReference type="Rhea" id="RHEA:22508"/>
        <dbReference type="Rhea" id="RHEA-COMP:17339"/>
        <dbReference type="Rhea" id="RHEA-COMP:17340"/>
        <dbReference type="ChEBI" id="CHEBI:33019"/>
        <dbReference type="ChEBI" id="CHEBI:61560"/>
        <dbReference type="ChEBI" id="CHEBI:173112"/>
        <dbReference type="EC" id="2.7.7.7"/>
    </reaction>
</comment>
<feature type="domain" description="Integrase catalytic" evidence="17">
    <location>
        <begin position="94"/>
        <end position="189"/>
    </location>
</feature>
<evidence type="ECO:0000256" key="9">
    <source>
        <dbReference type="ARBA" id="ARBA00022908"/>
    </source>
</evidence>
<evidence type="ECO:0000259" key="16">
    <source>
        <dbReference type="PROSITE" id="PS50158"/>
    </source>
</evidence>
<dbReference type="GO" id="GO:0008270">
    <property type="term" value="F:zinc ion binding"/>
    <property type="evidence" value="ECO:0007669"/>
    <property type="project" value="UniProtKB-KW"/>
</dbReference>
<dbReference type="GO" id="GO:0004519">
    <property type="term" value="F:endonuclease activity"/>
    <property type="evidence" value="ECO:0007669"/>
    <property type="project" value="UniProtKB-KW"/>
</dbReference>
<evidence type="ECO:0000256" key="7">
    <source>
        <dbReference type="ARBA" id="ARBA00022842"/>
    </source>
</evidence>
<dbReference type="GO" id="GO:0003723">
    <property type="term" value="F:RNA binding"/>
    <property type="evidence" value="ECO:0007669"/>
    <property type="project" value="UniProtKB-KW"/>
</dbReference>
<dbReference type="InterPro" id="IPR012337">
    <property type="entry name" value="RNaseH-like_sf"/>
</dbReference>
<keyword evidence="12" id="KW-0233">DNA recombination</keyword>
<protein>
    <recommendedName>
        <fullName evidence="20">CCHC-type domain-containing protein</fullName>
    </recommendedName>
</protein>
<name>A0A9Q3H193_9BASI</name>
<keyword evidence="5" id="KW-0255">Endonuclease</keyword>
<dbReference type="GO" id="GO:0006310">
    <property type="term" value="P:DNA recombination"/>
    <property type="evidence" value="ECO:0007669"/>
    <property type="project" value="UniProtKB-KW"/>
</dbReference>
<dbReference type="SMART" id="SM00343">
    <property type="entry name" value="ZnF_C2HC"/>
    <property type="match status" value="1"/>
</dbReference>
<dbReference type="GO" id="GO:0003887">
    <property type="term" value="F:DNA-directed DNA polymerase activity"/>
    <property type="evidence" value="ECO:0007669"/>
    <property type="project" value="UniProtKB-KW"/>
</dbReference>
<dbReference type="PANTHER" id="PTHR42648">
    <property type="entry name" value="TRANSPOSASE, PUTATIVE-RELATED"/>
    <property type="match status" value="1"/>
</dbReference>
<dbReference type="GO" id="GO:0016787">
    <property type="term" value="F:hydrolase activity"/>
    <property type="evidence" value="ECO:0007669"/>
    <property type="project" value="UniProtKB-KW"/>
</dbReference>
<dbReference type="InterPro" id="IPR001584">
    <property type="entry name" value="Integrase_cat-core"/>
</dbReference>
<dbReference type="AlphaFoldDB" id="A0A9Q3H193"/>
<evidence type="ECO:0000256" key="2">
    <source>
        <dbReference type="ARBA" id="ARBA00022695"/>
    </source>
</evidence>
<evidence type="ECO:0000256" key="1">
    <source>
        <dbReference type="ARBA" id="ARBA00022578"/>
    </source>
</evidence>
<evidence type="ECO:0000256" key="5">
    <source>
        <dbReference type="ARBA" id="ARBA00022759"/>
    </source>
</evidence>
<dbReference type="GO" id="GO:0032196">
    <property type="term" value="P:transposition"/>
    <property type="evidence" value="ECO:0007669"/>
    <property type="project" value="UniProtKB-KW"/>
</dbReference>
<accession>A0A9Q3H193</accession>
<evidence type="ECO:0000256" key="10">
    <source>
        <dbReference type="ARBA" id="ARBA00022918"/>
    </source>
</evidence>
<keyword evidence="15" id="KW-0862">Zinc</keyword>
<keyword evidence="2" id="KW-0548">Nucleotidyltransferase</keyword>